<accession>A0A8S5T2C3</accession>
<dbReference type="GO" id="GO:0008998">
    <property type="term" value="F:ribonucleoside-triphosphate reductase (thioredoxin) activity"/>
    <property type="evidence" value="ECO:0007669"/>
    <property type="project" value="InterPro"/>
</dbReference>
<protein>
    <submittedName>
        <fullName evidence="1">Anaerobic ribonucleoside triphosphate reductase</fullName>
    </submittedName>
</protein>
<sequence>MYTQEEQEYKEELAMLIEEFFKQRIDGMKNSVGQRFSIAFPKLLYVLDEDNTTEDAPYWYLTKLAAKCTAKRLVPDYISAKVMKKNKGDVWSCMGKCKCSPCKTYMNQLLAGCVA</sequence>
<dbReference type="Gene3D" id="3.20.70.20">
    <property type="match status" value="1"/>
</dbReference>
<organism evidence="1">
    <name type="scientific">Myoviridae sp. ctqfO1</name>
    <dbReference type="NCBI Taxonomy" id="2827710"/>
    <lineage>
        <taxon>Viruses</taxon>
        <taxon>Duplodnaviria</taxon>
        <taxon>Heunggongvirae</taxon>
        <taxon>Uroviricota</taxon>
        <taxon>Caudoviricetes</taxon>
    </lineage>
</organism>
<proteinExistence type="predicted"/>
<dbReference type="GO" id="GO:0006260">
    <property type="term" value="P:DNA replication"/>
    <property type="evidence" value="ECO:0007669"/>
    <property type="project" value="InterPro"/>
</dbReference>
<evidence type="ECO:0000313" key="1">
    <source>
        <dbReference type="EMBL" id="DAF57390.1"/>
    </source>
</evidence>
<name>A0A8S5T2C3_9CAUD</name>
<dbReference type="SUPFAM" id="SSF51998">
    <property type="entry name" value="PFL-like glycyl radical enzymes"/>
    <property type="match status" value="1"/>
</dbReference>
<dbReference type="Pfam" id="PF13597">
    <property type="entry name" value="NRDD"/>
    <property type="match status" value="1"/>
</dbReference>
<reference evidence="1" key="1">
    <citation type="journal article" date="2021" name="Proc. Natl. Acad. Sci. U.S.A.">
        <title>A Catalog of Tens of Thousands of Viruses from Human Metagenomes Reveals Hidden Associations with Chronic Diseases.</title>
        <authorList>
            <person name="Tisza M.J."/>
            <person name="Buck C.B."/>
        </authorList>
    </citation>
    <scope>NUCLEOTIDE SEQUENCE</scope>
    <source>
        <strain evidence="1">CtqfO1</strain>
    </source>
</reference>
<dbReference type="InterPro" id="IPR012833">
    <property type="entry name" value="NrdD"/>
</dbReference>
<dbReference type="EMBL" id="BK032734">
    <property type="protein sequence ID" value="DAF57390.1"/>
    <property type="molecule type" value="Genomic_DNA"/>
</dbReference>